<proteinExistence type="predicted"/>
<organism evidence="1 2">
    <name type="scientific">Meloidogyne enterolobii</name>
    <name type="common">Root-knot nematode worm</name>
    <name type="synonym">Meloidogyne mayaguensis</name>
    <dbReference type="NCBI Taxonomy" id="390850"/>
    <lineage>
        <taxon>Eukaryota</taxon>
        <taxon>Metazoa</taxon>
        <taxon>Ecdysozoa</taxon>
        <taxon>Nematoda</taxon>
        <taxon>Chromadorea</taxon>
        <taxon>Rhabditida</taxon>
        <taxon>Tylenchina</taxon>
        <taxon>Tylenchomorpha</taxon>
        <taxon>Tylenchoidea</taxon>
        <taxon>Meloidogynidae</taxon>
        <taxon>Meloidogyninae</taxon>
        <taxon>Meloidogyne</taxon>
    </lineage>
</organism>
<comment type="caution">
    <text evidence="1">The sequence shown here is derived from an EMBL/GenBank/DDBJ whole genome shotgun (WGS) entry which is preliminary data.</text>
</comment>
<dbReference type="Proteomes" id="UP001497535">
    <property type="component" value="Unassembled WGS sequence"/>
</dbReference>
<keyword evidence="2" id="KW-1185">Reference proteome</keyword>
<protein>
    <submittedName>
        <fullName evidence="1">Uncharacterized protein</fullName>
    </submittedName>
</protein>
<dbReference type="EMBL" id="CAVMJV010000018">
    <property type="protein sequence ID" value="CAK5062602.1"/>
    <property type="molecule type" value="Genomic_DNA"/>
</dbReference>
<sequence>MAKRTKKVGIVGKYGTRYGASLRKTAKKAEISQHAKYTCAFCGKEAMKRSCVGIWQCMKCHKKVAGGAYVYRFVIFLLVFLISAFVRLLLFWPIQSNPRVRQFS</sequence>
<name>A0ACB0YTY4_MELEN</name>
<evidence type="ECO:0000313" key="2">
    <source>
        <dbReference type="Proteomes" id="UP001497535"/>
    </source>
</evidence>
<accession>A0ACB0YTY4</accession>
<evidence type="ECO:0000313" key="1">
    <source>
        <dbReference type="EMBL" id="CAK5062602.1"/>
    </source>
</evidence>
<reference evidence="1" key="1">
    <citation type="submission" date="2023-11" db="EMBL/GenBank/DDBJ databases">
        <authorList>
            <person name="Poullet M."/>
        </authorList>
    </citation>
    <scope>NUCLEOTIDE SEQUENCE</scope>
    <source>
        <strain evidence="1">E1834</strain>
    </source>
</reference>
<gene>
    <name evidence="1" type="ORF">MENTE1834_LOCUS16545</name>
</gene>